<dbReference type="PROSITE" id="PS50077">
    <property type="entry name" value="HEAT_REPEAT"/>
    <property type="match status" value="1"/>
</dbReference>
<name>A0A8R1W1I8_ACYPI</name>
<keyword evidence="4" id="KW-1185">Reference proteome</keyword>
<dbReference type="AlphaFoldDB" id="A0A8R1W1I8"/>
<dbReference type="GO" id="GO:0055037">
    <property type="term" value="C:recycling endosome"/>
    <property type="evidence" value="ECO:0007669"/>
    <property type="project" value="TreeGrafter"/>
</dbReference>
<dbReference type="InterPro" id="IPR006594">
    <property type="entry name" value="LisH"/>
</dbReference>
<evidence type="ECO:0008006" key="5">
    <source>
        <dbReference type="Google" id="ProtNLM"/>
    </source>
</evidence>
<dbReference type="PANTHER" id="PTHR32059">
    <property type="entry name" value="RAB11-BINDING PROTEIN RELCH"/>
    <property type="match status" value="1"/>
</dbReference>
<dbReference type="SUPFAM" id="SSF48371">
    <property type="entry name" value="ARM repeat"/>
    <property type="match status" value="1"/>
</dbReference>
<dbReference type="OrthoDB" id="1695393at2759"/>
<protein>
    <recommendedName>
        <fullName evidence="5">LisH domain-containing protein</fullName>
    </recommendedName>
</protein>
<feature type="repeat" description="HEAT" evidence="1">
    <location>
        <begin position="824"/>
        <end position="862"/>
    </location>
</feature>
<dbReference type="GeneID" id="100165670"/>
<proteinExistence type="predicted"/>
<evidence type="ECO:0000256" key="2">
    <source>
        <dbReference type="SAM" id="Coils"/>
    </source>
</evidence>
<accession>A0A8R1W1I8</accession>
<dbReference type="RefSeq" id="XP_001943761.2">
    <property type="nucleotide sequence ID" value="XM_001943726.4"/>
</dbReference>
<dbReference type="InterPro" id="IPR040362">
    <property type="entry name" value="RELCH"/>
</dbReference>
<dbReference type="GO" id="GO:0005802">
    <property type="term" value="C:trans-Golgi network"/>
    <property type="evidence" value="ECO:0007669"/>
    <property type="project" value="InterPro"/>
</dbReference>
<keyword evidence="2" id="KW-0175">Coiled coil</keyword>
<evidence type="ECO:0000313" key="4">
    <source>
        <dbReference type="Proteomes" id="UP000007819"/>
    </source>
</evidence>
<dbReference type="PROSITE" id="PS50896">
    <property type="entry name" value="LISH"/>
    <property type="match status" value="1"/>
</dbReference>
<feature type="coiled-coil region" evidence="2">
    <location>
        <begin position="233"/>
        <end position="260"/>
    </location>
</feature>
<evidence type="ECO:0000256" key="1">
    <source>
        <dbReference type="PROSITE-ProRule" id="PRU00103"/>
    </source>
</evidence>
<dbReference type="InterPro" id="IPR011989">
    <property type="entry name" value="ARM-like"/>
</dbReference>
<dbReference type="Proteomes" id="UP000007819">
    <property type="component" value="Chromosome A2"/>
</dbReference>
<dbReference type="EnsemblMetazoa" id="XM_001943726.5">
    <property type="protein sequence ID" value="XP_001943761.2"/>
    <property type="gene ID" value="LOC100165670"/>
</dbReference>
<reference evidence="4" key="1">
    <citation type="submission" date="2010-06" db="EMBL/GenBank/DDBJ databases">
        <authorList>
            <person name="Jiang H."/>
            <person name="Abraham K."/>
            <person name="Ali S."/>
            <person name="Alsbrooks S.L."/>
            <person name="Anim B.N."/>
            <person name="Anosike U.S."/>
            <person name="Attaway T."/>
            <person name="Bandaranaike D.P."/>
            <person name="Battles P.K."/>
            <person name="Bell S.N."/>
            <person name="Bell A.V."/>
            <person name="Beltran B."/>
            <person name="Bickham C."/>
            <person name="Bustamante Y."/>
            <person name="Caleb T."/>
            <person name="Canada A."/>
            <person name="Cardenas V."/>
            <person name="Carter K."/>
            <person name="Chacko J."/>
            <person name="Chandrabose M.N."/>
            <person name="Chavez D."/>
            <person name="Chavez A."/>
            <person name="Chen L."/>
            <person name="Chu H.-S."/>
            <person name="Claassen K.J."/>
            <person name="Cockrell R."/>
            <person name="Collins M."/>
            <person name="Cooper J.A."/>
            <person name="Cree A."/>
            <person name="Curry S.M."/>
            <person name="Da Y."/>
            <person name="Dao M.D."/>
            <person name="Das B."/>
            <person name="Davila M.-L."/>
            <person name="Davy-Carroll L."/>
            <person name="Denson S."/>
            <person name="Dinh H."/>
            <person name="Ebong V.E."/>
            <person name="Edwards J.R."/>
            <person name="Egan A."/>
            <person name="El-Daye J."/>
            <person name="Escobedo L."/>
            <person name="Fernandez S."/>
            <person name="Fernando P.R."/>
            <person name="Flagg N."/>
            <person name="Forbes L.D."/>
            <person name="Fowler R.G."/>
            <person name="Fu Q."/>
            <person name="Gabisi R.A."/>
            <person name="Ganer J."/>
            <person name="Garbino Pronczuk A."/>
            <person name="Garcia R.M."/>
            <person name="Garner T."/>
            <person name="Garrett T.E."/>
            <person name="Gonzalez D.A."/>
            <person name="Hamid H."/>
            <person name="Hawkins E.S."/>
            <person name="Hirani K."/>
            <person name="Hogues M.E."/>
            <person name="Hollins B."/>
            <person name="Hsiao C.-H."/>
            <person name="Jabil R."/>
            <person name="James M.L."/>
            <person name="Jhangiani S.N."/>
            <person name="Johnson B."/>
            <person name="Johnson Q."/>
            <person name="Joshi V."/>
            <person name="Kalu J.B."/>
            <person name="Kam C."/>
            <person name="Kashfia A."/>
            <person name="Keebler J."/>
            <person name="Kisamo H."/>
            <person name="Kovar C.L."/>
            <person name="Lago L.A."/>
            <person name="Lai C.-Y."/>
            <person name="Laidlaw J."/>
            <person name="Lara F."/>
            <person name="Le T.-K."/>
            <person name="Lee S.L."/>
            <person name="Legall F.H."/>
            <person name="Lemon S.J."/>
            <person name="Lewis L.R."/>
            <person name="Li B."/>
            <person name="Liu Y."/>
            <person name="Liu Y.-S."/>
            <person name="Lopez J."/>
            <person name="Lozado R.J."/>
            <person name="Lu J."/>
            <person name="Madu R.C."/>
            <person name="Maheshwari M."/>
            <person name="Maheshwari R."/>
            <person name="Malloy K."/>
            <person name="Martinez E."/>
            <person name="Mathew T."/>
            <person name="Mercado I.C."/>
            <person name="Mercado C."/>
            <person name="Meyer B."/>
            <person name="Montgomery K."/>
            <person name="Morgan M.B."/>
            <person name="Munidasa M."/>
            <person name="Nazareth L.V."/>
            <person name="Nelson J."/>
            <person name="Ng B.M."/>
            <person name="Nguyen N.B."/>
            <person name="Nguyen P.Q."/>
            <person name="Nguyen T."/>
            <person name="Obregon M."/>
            <person name="Okwuonu G.O."/>
            <person name="Onwere C.G."/>
            <person name="Orozco G."/>
            <person name="Parra A."/>
            <person name="Patel S."/>
            <person name="Patil S."/>
            <person name="Perez A."/>
            <person name="Perez Y."/>
            <person name="Pham C."/>
            <person name="Primus E.L."/>
            <person name="Pu L.-L."/>
            <person name="Puazo M."/>
            <person name="Qin X."/>
            <person name="Quiroz J.B."/>
            <person name="Reese J."/>
            <person name="Richards S."/>
            <person name="Rives C.M."/>
            <person name="Robberts R."/>
            <person name="Ruiz S.J."/>
            <person name="Ruiz M.J."/>
            <person name="Santibanez J."/>
            <person name="Schneider B.W."/>
            <person name="Sisson I."/>
            <person name="Smith M."/>
            <person name="Sodergren E."/>
            <person name="Song X.-Z."/>
            <person name="Song B.B."/>
            <person name="Summersgill H."/>
            <person name="Thelus R."/>
            <person name="Thornton R.D."/>
            <person name="Trejos Z.Y."/>
            <person name="Usmani K."/>
            <person name="Vattathil S."/>
            <person name="Villasana D."/>
            <person name="Walker D.L."/>
            <person name="Wang S."/>
            <person name="Wang K."/>
            <person name="White C.S."/>
            <person name="Williams A.C."/>
            <person name="Williamson J."/>
            <person name="Wilson K."/>
            <person name="Woghiren I.O."/>
            <person name="Woodworth J.R."/>
            <person name="Worley K.C."/>
            <person name="Wright R.A."/>
            <person name="Wu W."/>
            <person name="Young L."/>
            <person name="Zhang L."/>
            <person name="Zhang J."/>
            <person name="Zhu Y."/>
            <person name="Muzny D.M."/>
            <person name="Weinstock G."/>
            <person name="Gibbs R.A."/>
        </authorList>
    </citation>
    <scope>NUCLEOTIDE SEQUENCE [LARGE SCALE GENOMIC DNA]</scope>
    <source>
        <strain evidence="4">LSR1</strain>
    </source>
</reference>
<reference evidence="3" key="2">
    <citation type="submission" date="2022-06" db="UniProtKB">
        <authorList>
            <consortium name="EnsemblMetazoa"/>
        </authorList>
    </citation>
    <scope>IDENTIFICATION</scope>
</reference>
<evidence type="ECO:0000313" key="3">
    <source>
        <dbReference type="EnsemblMetazoa" id="XP_001943761.2"/>
    </source>
</evidence>
<dbReference type="GO" id="GO:0032367">
    <property type="term" value="P:intracellular cholesterol transport"/>
    <property type="evidence" value="ECO:0007669"/>
    <property type="project" value="InterPro"/>
</dbReference>
<dbReference type="PANTHER" id="PTHR32059:SF0">
    <property type="entry name" value="RAB11-BINDING PROTEIN RELCH"/>
    <property type="match status" value="1"/>
</dbReference>
<dbReference type="Gene3D" id="1.25.10.10">
    <property type="entry name" value="Leucine-rich Repeat Variant"/>
    <property type="match status" value="2"/>
</dbReference>
<dbReference type="InterPro" id="IPR016024">
    <property type="entry name" value="ARM-type_fold"/>
</dbReference>
<dbReference type="InterPro" id="IPR021133">
    <property type="entry name" value="HEAT_type_2"/>
</dbReference>
<organism evidence="3 4">
    <name type="scientific">Acyrthosiphon pisum</name>
    <name type="common">Pea aphid</name>
    <dbReference type="NCBI Taxonomy" id="7029"/>
    <lineage>
        <taxon>Eukaryota</taxon>
        <taxon>Metazoa</taxon>
        <taxon>Ecdysozoa</taxon>
        <taxon>Arthropoda</taxon>
        <taxon>Hexapoda</taxon>
        <taxon>Insecta</taxon>
        <taxon>Pterygota</taxon>
        <taxon>Neoptera</taxon>
        <taxon>Paraneoptera</taxon>
        <taxon>Hemiptera</taxon>
        <taxon>Sternorrhyncha</taxon>
        <taxon>Aphidomorpha</taxon>
        <taxon>Aphidoidea</taxon>
        <taxon>Aphididae</taxon>
        <taxon>Macrosiphini</taxon>
        <taxon>Acyrthosiphon</taxon>
    </lineage>
</organism>
<sequence>MAEDGPTGPSYGEIAKKLLDDRLLLTALELHYELVEAGKELPGLREFFSNPSNFEHSSPQNDNISITLSMARSSSQATLDSLEMTRYSEDGDKTVNERVAILEFELRKAKDTINALRTNLTVAAVESEEFAGEDPKITQYDDRIKPHEQRVLNFLVNEYLMQHNYKLTSITFADENENQDFEIWDDVGLNISRPPHLLSLYRDRAKSYLKSDVSCQSEILDCANIATQIDGDYSDLTKIISQLENDNENLLSQLQLLKSTKELSDVTPKLCKEKWLRPGKSNKQKVIRNCESSVFHDMLINKCWPDQQLPLMYLDVDLDILSDDGVELNLYPILRILENQRLRNQNDQNILESEKQEDFIILSVLLMHIHPDILEREKILCSLFNMRKKPNKKERSSIIGGLSWFLKHSNNEFFERELLPQLWHLLTDKYVEKRLLVAEACSWFSPLISCESRQSLLSVLQQMLIEDTDESVRAATIKSIAINTVYIYDSDKYAQIEELLFIGLKDNLKYIVEITIGVLLPVLAKWAFDKGRLQSNCYMRLMNSLTTQIKNLDSQKKSQKTDQLESNCCYMVNAIRSILPYLVLYVASAPECISLRDEDTPRGELRTGFADICVGLSNPQVFYSDPNNTIGTVMCTFDAVVEDNKITWPRLQWLFECMLPSLIESSSLVSIENQKLLQSLMALFQSFCCGFGSKFTQNRVKPLFVKKIQDLEKSLGKIANALPSMTLLCTYMCSVLAPIEREDRELEATLKKYVCMLPLCGVPINILQFTVSQLALNHQRLHELILSSLWEGVISQKEAVRLAVTELLLSVMPYLSDINITNRIVPALITLSNDSNCDVKIALVPVLGQLMMTTNNKDTIEKCRFQMKSLMDDRTLSDSIVFASELITAFGKLAPKSDQAYREDVMMVQLNMYSGVAVRTSDITRKIELTRVLLDAFSTVLYECTLSPSAITSSLLPSLRCLEELCNINNLSQKELSTMLIKEAESRLPQSQSETGTSSVTQDLKPKMVKMFQSSNIAKQTMFWKKNNHPQ</sequence>
<dbReference type="KEGG" id="api:100165670"/>